<evidence type="ECO:0000313" key="5">
    <source>
        <dbReference type="EMBL" id="MFB9329358.1"/>
    </source>
</evidence>
<dbReference type="PANTHER" id="PTHR33204:SF29">
    <property type="entry name" value="TRANSCRIPTIONAL REGULATOR"/>
    <property type="match status" value="1"/>
</dbReference>
<keyword evidence="2" id="KW-0238">DNA-binding</keyword>
<protein>
    <submittedName>
        <fullName evidence="5">Winged helix-turn-helix transcriptional regulator</fullName>
    </submittedName>
</protein>
<dbReference type="Gene3D" id="1.10.10.10">
    <property type="entry name" value="Winged helix-like DNA-binding domain superfamily/Winged helix DNA-binding domain"/>
    <property type="match status" value="1"/>
</dbReference>
<keyword evidence="6" id="KW-1185">Reference proteome</keyword>
<feature type="domain" description="HTH hxlR-type" evidence="4">
    <location>
        <begin position="17"/>
        <end position="115"/>
    </location>
</feature>
<dbReference type="RefSeq" id="WP_377499564.1">
    <property type="nucleotide sequence ID" value="NZ_JBHMDO010000042.1"/>
</dbReference>
<dbReference type="InterPro" id="IPR036388">
    <property type="entry name" value="WH-like_DNA-bd_sf"/>
</dbReference>
<reference evidence="5 6" key="1">
    <citation type="submission" date="2024-09" db="EMBL/GenBank/DDBJ databases">
        <authorList>
            <person name="Sun Q."/>
            <person name="Mori K."/>
        </authorList>
    </citation>
    <scope>NUCLEOTIDE SEQUENCE [LARGE SCALE GENOMIC DNA]</scope>
    <source>
        <strain evidence="5 6">TISTR 2452</strain>
    </source>
</reference>
<evidence type="ECO:0000313" key="6">
    <source>
        <dbReference type="Proteomes" id="UP001589747"/>
    </source>
</evidence>
<dbReference type="Proteomes" id="UP001589747">
    <property type="component" value="Unassembled WGS sequence"/>
</dbReference>
<dbReference type="EMBL" id="JBHMDO010000042">
    <property type="protein sequence ID" value="MFB9329358.1"/>
    <property type="molecule type" value="Genomic_DNA"/>
</dbReference>
<evidence type="ECO:0000256" key="1">
    <source>
        <dbReference type="ARBA" id="ARBA00023015"/>
    </source>
</evidence>
<evidence type="ECO:0000256" key="3">
    <source>
        <dbReference type="ARBA" id="ARBA00023163"/>
    </source>
</evidence>
<keyword evidence="3" id="KW-0804">Transcription</keyword>
<proteinExistence type="predicted"/>
<dbReference type="InterPro" id="IPR002577">
    <property type="entry name" value="HTH_HxlR"/>
</dbReference>
<dbReference type="InterPro" id="IPR036390">
    <property type="entry name" value="WH_DNA-bd_sf"/>
</dbReference>
<evidence type="ECO:0000256" key="2">
    <source>
        <dbReference type="ARBA" id="ARBA00023125"/>
    </source>
</evidence>
<organism evidence="5 6">
    <name type="scientific">Paenibacillus aurantiacus</name>
    <dbReference type="NCBI Taxonomy" id="1936118"/>
    <lineage>
        <taxon>Bacteria</taxon>
        <taxon>Bacillati</taxon>
        <taxon>Bacillota</taxon>
        <taxon>Bacilli</taxon>
        <taxon>Bacillales</taxon>
        <taxon>Paenibacillaceae</taxon>
        <taxon>Paenibacillus</taxon>
    </lineage>
</organism>
<dbReference type="SUPFAM" id="SSF46785">
    <property type="entry name" value="Winged helix' DNA-binding domain"/>
    <property type="match status" value="1"/>
</dbReference>
<comment type="caution">
    <text evidence="5">The sequence shown here is derived from an EMBL/GenBank/DDBJ whole genome shotgun (WGS) entry which is preliminary data.</text>
</comment>
<dbReference type="PROSITE" id="PS51118">
    <property type="entry name" value="HTH_HXLR"/>
    <property type="match status" value="1"/>
</dbReference>
<dbReference type="Pfam" id="PF01638">
    <property type="entry name" value="HxlR"/>
    <property type="match status" value="1"/>
</dbReference>
<keyword evidence="1" id="KW-0805">Transcription regulation</keyword>
<gene>
    <name evidence="5" type="ORF">ACFFSY_25760</name>
</gene>
<name>A0ABV5KYR2_9BACL</name>
<sequence length="122" mass="14009">MSDPNAQYGFNGKTFPCATELSIALLSGRWKMTIIWKLKNGKKRYGELKASIPGITHKMLAQQLRELEEIGIVQRYVYPVVPPKVEYELTGLGDGLVPILEHLNEWGEHFRLQEREDILSNR</sequence>
<dbReference type="PANTHER" id="PTHR33204">
    <property type="entry name" value="TRANSCRIPTIONAL REGULATOR, MARR FAMILY"/>
    <property type="match status" value="1"/>
</dbReference>
<accession>A0ABV5KYR2</accession>
<evidence type="ECO:0000259" key="4">
    <source>
        <dbReference type="PROSITE" id="PS51118"/>
    </source>
</evidence>